<feature type="transmembrane region" description="Helical" evidence="1">
    <location>
        <begin position="20"/>
        <end position="43"/>
    </location>
</feature>
<reference evidence="2 3" key="1">
    <citation type="submission" date="2020-08" db="EMBL/GenBank/DDBJ databases">
        <title>A Genomic Blueprint of the Chicken Gut Microbiome.</title>
        <authorList>
            <person name="Gilroy R."/>
            <person name="Ravi A."/>
            <person name="Getino M."/>
            <person name="Pursley I."/>
            <person name="Horton D.L."/>
            <person name="Alikhan N.-F."/>
            <person name="Baker D."/>
            <person name="Gharbi K."/>
            <person name="Hall N."/>
            <person name="Watson M."/>
            <person name="Adriaenssens E.M."/>
            <person name="Foster-Nyarko E."/>
            <person name="Jarju S."/>
            <person name="Secka A."/>
            <person name="Antonio M."/>
            <person name="Oren A."/>
            <person name="Chaudhuri R."/>
            <person name="La Ragione R.M."/>
            <person name="Hildebrand F."/>
            <person name="Pallen M.J."/>
        </authorList>
    </citation>
    <scope>NUCLEOTIDE SEQUENCE [LARGE SCALE GENOMIC DNA]</scope>
    <source>
        <strain evidence="2 3">Sa2BUA9</strain>
    </source>
</reference>
<proteinExistence type="predicted"/>
<sequence length="214" mass="24950">MELTGWRGTLYRYMDWGMKLAYVNILWLVGMVIGLGILGFFPATVAMLTIIRKWSNGEEDIKSFTLFREIYKKEFLKSNLFGYIWVIIGIILFVDLQFFRSLPNIAALIASFFFFILGVIYLIALLYAFPLYVGYQMKLIQYFKDCIYIVLSNPLFAIFMVLGFYFPYYLMMKIPGLIPFYGGSLIGVALIFISNKMFQIIESKQRHNINTAHK</sequence>
<keyword evidence="1" id="KW-0812">Transmembrane</keyword>
<keyword evidence="1" id="KW-1133">Transmembrane helix</keyword>
<name>A0ABR8RBK2_9BACI</name>
<evidence type="ECO:0000313" key="2">
    <source>
        <dbReference type="EMBL" id="MBD7945130.1"/>
    </source>
</evidence>
<evidence type="ECO:0000256" key="1">
    <source>
        <dbReference type="SAM" id="Phobius"/>
    </source>
</evidence>
<dbReference type="RefSeq" id="WP_191697436.1">
    <property type="nucleotide sequence ID" value="NZ_JACSQO010000007.1"/>
</dbReference>
<keyword evidence="1" id="KW-0472">Membrane</keyword>
<accession>A0ABR8RBK2</accession>
<dbReference type="InterPro" id="IPR006938">
    <property type="entry name" value="DUF624"/>
</dbReference>
<feature type="transmembrane region" description="Helical" evidence="1">
    <location>
        <begin position="105"/>
        <end position="134"/>
    </location>
</feature>
<comment type="caution">
    <text evidence="2">The sequence shown here is derived from an EMBL/GenBank/DDBJ whole genome shotgun (WGS) entry which is preliminary data.</text>
</comment>
<protein>
    <submittedName>
        <fullName evidence="2">YesL family protein</fullName>
    </submittedName>
</protein>
<keyword evidence="3" id="KW-1185">Reference proteome</keyword>
<dbReference type="Proteomes" id="UP000640786">
    <property type="component" value="Unassembled WGS sequence"/>
</dbReference>
<feature type="transmembrane region" description="Helical" evidence="1">
    <location>
        <begin position="80"/>
        <end position="99"/>
    </location>
</feature>
<feature type="transmembrane region" description="Helical" evidence="1">
    <location>
        <begin position="178"/>
        <end position="198"/>
    </location>
</feature>
<gene>
    <name evidence="2" type="ORF">H9650_13470</name>
</gene>
<feature type="transmembrane region" description="Helical" evidence="1">
    <location>
        <begin position="146"/>
        <end position="166"/>
    </location>
</feature>
<evidence type="ECO:0000313" key="3">
    <source>
        <dbReference type="Proteomes" id="UP000640786"/>
    </source>
</evidence>
<organism evidence="2 3">
    <name type="scientific">Psychrobacillus faecigallinarum</name>
    <dbReference type="NCBI Taxonomy" id="2762235"/>
    <lineage>
        <taxon>Bacteria</taxon>
        <taxon>Bacillati</taxon>
        <taxon>Bacillota</taxon>
        <taxon>Bacilli</taxon>
        <taxon>Bacillales</taxon>
        <taxon>Bacillaceae</taxon>
        <taxon>Psychrobacillus</taxon>
    </lineage>
</organism>
<dbReference type="EMBL" id="JACSQO010000007">
    <property type="protein sequence ID" value="MBD7945130.1"/>
    <property type="molecule type" value="Genomic_DNA"/>
</dbReference>
<dbReference type="Pfam" id="PF04854">
    <property type="entry name" value="DUF624"/>
    <property type="match status" value="1"/>
</dbReference>